<protein>
    <recommendedName>
        <fullName evidence="2">Phosphatidic acid phosphatase type 2/haloperoxidase domain-containing protein</fullName>
    </recommendedName>
</protein>
<dbReference type="SUPFAM" id="SSF48317">
    <property type="entry name" value="Acid phosphatase/Vanadium-dependent haloperoxidase"/>
    <property type="match status" value="1"/>
</dbReference>
<evidence type="ECO:0000259" key="2">
    <source>
        <dbReference type="SMART" id="SM00014"/>
    </source>
</evidence>
<feature type="transmembrane region" description="Helical" evidence="1">
    <location>
        <begin position="195"/>
        <end position="212"/>
    </location>
</feature>
<feature type="transmembrane region" description="Helical" evidence="1">
    <location>
        <begin position="218"/>
        <end position="237"/>
    </location>
</feature>
<name>A0A2S9QB68_9HYPH</name>
<evidence type="ECO:0000313" key="3">
    <source>
        <dbReference type="EMBL" id="PRH86597.1"/>
    </source>
</evidence>
<dbReference type="EMBL" id="PUEJ01000005">
    <property type="protein sequence ID" value="PRH86597.1"/>
    <property type="molecule type" value="Genomic_DNA"/>
</dbReference>
<organism evidence="3 4">
    <name type="scientific">Labrys okinawensis</name>
    <dbReference type="NCBI Taxonomy" id="346911"/>
    <lineage>
        <taxon>Bacteria</taxon>
        <taxon>Pseudomonadati</taxon>
        <taxon>Pseudomonadota</taxon>
        <taxon>Alphaproteobacteria</taxon>
        <taxon>Hyphomicrobiales</taxon>
        <taxon>Xanthobacteraceae</taxon>
        <taxon>Labrys</taxon>
    </lineage>
</organism>
<gene>
    <name evidence="3" type="ORF">C5L14_14805</name>
</gene>
<dbReference type="RefSeq" id="WP_105862827.1">
    <property type="nucleotide sequence ID" value="NZ_PUEJ01000005.1"/>
</dbReference>
<keyword evidence="1" id="KW-1133">Transmembrane helix</keyword>
<dbReference type="InterPro" id="IPR036938">
    <property type="entry name" value="PAP2/HPO_sf"/>
</dbReference>
<feature type="transmembrane region" description="Helical" evidence="1">
    <location>
        <begin position="117"/>
        <end position="137"/>
    </location>
</feature>
<feature type="domain" description="Phosphatidic acid phosphatase type 2/haloperoxidase" evidence="2">
    <location>
        <begin position="120"/>
        <end position="233"/>
    </location>
</feature>
<dbReference type="PANTHER" id="PTHR14969:SF13">
    <property type="entry name" value="AT30094P"/>
    <property type="match status" value="1"/>
</dbReference>
<keyword evidence="1" id="KW-0812">Transmembrane</keyword>
<dbReference type="PANTHER" id="PTHR14969">
    <property type="entry name" value="SPHINGOSINE-1-PHOSPHATE PHOSPHOHYDROLASE"/>
    <property type="match status" value="1"/>
</dbReference>
<dbReference type="OrthoDB" id="9780507at2"/>
<keyword evidence="1" id="KW-0472">Membrane</keyword>
<feature type="transmembrane region" description="Helical" evidence="1">
    <location>
        <begin position="167"/>
        <end position="188"/>
    </location>
</feature>
<accession>A0A2S9QB68</accession>
<dbReference type="AlphaFoldDB" id="A0A2S9QB68"/>
<evidence type="ECO:0000313" key="4">
    <source>
        <dbReference type="Proteomes" id="UP000237682"/>
    </source>
</evidence>
<dbReference type="Proteomes" id="UP000237682">
    <property type="component" value="Unassembled WGS sequence"/>
</dbReference>
<dbReference type="SMART" id="SM00014">
    <property type="entry name" value="acidPPc"/>
    <property type="match status" value="1"/>
</dbReference>
<comment type="caution">
    <text evidence="3">The sequence shown here is derived from an EMBL/GenBank/DDBJ whole genome shotgun (WGS) entry which is preliminary data.</text>
</comment>
<sequence length="270" mass="29572">MRNAIRQWSHTQSWRALGQRLRAPARLPARPLFGRVATPAAVAFGGMLVIALMALADPASLHILPEWPHVVVRLARIVTYLGDSGLYLVPLGVALVLLAVVDLELPPRLDAALRQFWLQLAFAFVAIAGTGLAVNVIKRAIGRVRPLHIEAGASWSFEPFSWRAANASFPSGHATTAWTVIAVVILLCGPRWRPWLFALGGLVCLSRVILGAHYPADVVAGALFGWFATFWFADFLGRRGLVFRQNHDGALALRGQDAAKTLIEAWRARR</sequence>
<dbReference type="InterPro" id="IPR000326">
    <property type="entry name" value="PAP2/HPO"/>
</dbReference>
<dbReference type="Gene3D" id="1.20.144.10">
    <property type="entry name" value="Phosphatidic acid phosphatase type 2/haloperoxidase"/>
    <property type="match status" value="1"/>
</dbReference>
<dbReference type="Pfam" id="PF01569">
    <property type="entry name" value="PAP2"/>
    <property type="match status" value="1"/>
</dbReference>
<feature type="transmembrane region" description="Helical" evidence="1">
    <location>
        <begin position="32"/>
        <end position="56"/>
    </location>
</feature>
<feature type="transmembrane region" description="Helical" evidence="1">
    <location>
        <begin position="86"/>
        <end position="105"/>
    </location>
</feature>
<proteinExistence type="predicted"/>
<keyword evidence="4" id="KW-1185">Reference proteome</keyword>
<evidence type="ECO:0000256" key="1">
    <source>
        <dbReference type="SAM" id="Phobius"/>
    </source>
</evidence>
<reference evidence="3 4" key="1">
    <citation type="submission" date="2018-02" db="EMBL/GenBank/DDBJ databases">
        <title>Whole genome sequencing of endophytic bacterium.</title>
        <authorList>
            <person name="Eedara R."/>
            <person name="Podile A.R."/>
        </authorList>
    </citation>
    <scope>NUCLEOTIDE SEQUENCE [LARGE SCALE GENOMIC DNA]</scope>
    <source>
        <strain evidence="3 4">RP1T</strain>
    </source>
</reference>